<reference evidence="1" key="1">
    <citation type="submission" date="2021-01" db="EMBL/GenBank/DDBJ databases">
        <authorList>
            <person name="Corre E."/>
            <person name="Pelletier E."/>
            <person name="Niang G."/>
            <person name="Scheremetjew M."/>
            <person name="Finn R."/>
            <person name="Kale V."/>
            <person name="Holt S."/>
            <person name="Cochrane G."/>
            <person name="Meng A."/>
            <person name="Brown T."/>
            <person name="Cohen L."/>
        </authorList>
    </citation>
    <scope>NUCLEOTIDE SEQUENCE</scope>
    <source>
        <strain evidence="1">379</strain>
    </source>
</reference>
<sequence>MGCCGSVNIAPETDLPPPEWGKPLKVRLKKKGFFSADYDVLVTLADGEEVKWMLLDAVGSFWDKGYSYFLKHRSPGQVDAAGKKTSTVLGAVNIRGEWDAFSFKVSGGDRDLDIGPYLDLWDGNVDWGISSSQRMWATWTLSKRAVLYSDEAMTNQIGWLDVTGSGTWFEEVRTRIVNDTDADGRSVTRHEQYRHTDCRTRGFRYKFNIFNTPMTIRYSDNLAGGRFWEKTALKIKAVNAFAPDVPLFKCTGDGEQTCSIETFENSDPVSTLLAAYAISCKLDPKDFNYRADSMCERNLWLGMPPGMSNFVGMPEAEFEARFASYPAPVPVAFATQVAAFAQG</sequence>
<accession>A0A7S3VWW0</accession>
<organism evidence="1">
    <name type="scientific">Emiliania huxleyi</name>
    <name type="common">Coccolithophore</name>
    <name type="synonym">Pontosphaera huxleyi</name>
    <dbReference type="NCBI Taxonomy" id="2903"/>
    <lineage>
        <taxon>Eukaryota</taxon>
        <taxon>Haptista</taxon>
        <taxon>Haptophyta</taxon>
        <taxon>Prymnesiophyceae</taxon>
        <taxon>Isochrysidales</taxon>
        <taxon>Noelaerhabdaceae</taxon>
        <taxon>Emiliania</taxon>
    </lineage>
</organism>
<evidence type="ECO:0000313" key="1">
    <source>
        <dbReference type="EMBL" id="CAE0520146.1"/>
    </source>
</evidence>
<name>A0A7S3VWW0_EMIHU</name>
<protein>
    <submittedName>
        <fullName evidence="1">Uncharacterized protein</fullName>
    </submittedName>
</protein>
<dbReference type="EMBL" id="HBIR01000213">
    <property type="protein sequence ID" value="CAE0520146.1"/>
    <property type="molecule type" value="Transcribed_RNA"/>
</dbReference>
<proteinExistence type="predicted"/>
<dbReference type="AlphaFoldDB" id="A0A7S3VWW0"/>
<gene>
    <name evidence="1" type="ORF">EHUX00137_LOCUS151</name>
</gene>